<name>A0AAF0Q359_SOLVR</name>
<sequence>MGSTFVELCFSKPSVLYNYREQEPNRRHSFHSVISLFLVAPLSVDHGHRTSCYELQLFKNSFLWAHVSLTMRSSNIVLLQNSEDVIH</sequence>
<evidence type="ECO:0000313" key="1">
    <source>
        <dbReference type="EMBL" id="WMV13950.1"/>
    </source>
</evidence>
<accession>A0AAF0Q359</accession>
<dbReference type="EMBL" id="CP133613">
    <property type="protein sequence ID" value="WMV13950.1"/>
    <property type="molecule type" value="Genomic_DNA"/>
</dbReference>
<organism evidence="1 2">
    <name type="scientific">Solanum verrucosum</name>
    <dbReference type="NCBI Taxonomy" id="315347"/>
    <lineage>
        <taxon>Eukaryota</taxon>
        <taxon>Viridiplantae</taxon>
        <taxon>Streptophyta</taxon>
        <taxon>Embryophyta</taxon>
        <taxon>Tracheophyta</taxon>
        <taxon>Spermatophyta</taxon>
        <taxon>Magnoliopsida</taxon>
        <taxon>eudicotyledons</taxon>
        <taxon>Gunneridae</taxon>
        <taxon>Pentapetalae</taxon>
        <taxon>asterids</taxon>
        <taxon>lamiids</taxon>
        <taxon>Solanales</taxon>
        <taxon>Solanaceae</taxon>
        <taxon>Solanoideae</taxon>
        <taxon>Solaneae</taxon>
        <taxon>Solanum</taxon>
    </lineage>
</organism>
<evidence type="ECO:0000313" key="2">
    <source>
        <dbReference type="Proteomes" id="UP001234989"/>
    </source>
</evidence>
<protein>
    <submittedName>
        <fullName evidence="1">Uncharacterized protein</fullName>
    </submittedName>
</protein>
<dbReference type="AlphaFoldDB" id="A0AAF0Q359"/>
<keyword evidence="2" id="KW-1185">Reference proteome</keyword>
<dbReference type="Proteomes" id="UP001234989">
    <property type="component" value="Chromosome 2"/>
</dbReference>
<reference evidence="1" key="1">
    <citation type="submission" date="2023-08" db="EMBL/GenBank/DDBJ databases">
        <title>A de novo genome assembly of Solanum verrucosum Schlechtendal, a Mexican diploid species geographically isolated from the other diploid A-genome species in potato relatives.</title>
        <authorList>
            <person name="Hosaka K."/>
        </authorList>
    </citation>
    <scope>NUCLEOTIDE SEQUENCE</scope>
    <source>
        <tissue evidence="1">Young leaves</tissue>
    </source>
</reference>
<proteinExistence type="predicted"/>
<gene>
    <name evidence="1" type="ORF">MTR67_007335</name>
</gene>